<dbReference type="AlphaFoldDB" id="A0A4Y2NV27"/>
<dbReference type="OrthoDB" id="125347at2759"/>
<dbReference type="Gene3D" id="1.10.10.60">
    <property type="entry name" value="Homeodomain-like"/>
    <property type="match status" value="1"/>
</dbReference>
<name>A0A4Y2NV27_ARAVE</name>
<reference evidence="1 3" key="1">
    <citation type="journal article" date="2019" name="Sci. Rep.">
        <title>Orb-weaving spider Araneus ventricosus genome elucidates the spidroin gene catalogue.</title>
        <authorList>
            <person name="Kono N."/>
            <person name="Nakamura H."/>
            <person name="Ohtoshi R."/>
            <person name="Moran D.A.P."/>
            <person name="Shinohara A."/>
            <person name="Yoshida Y."/>
            <person name="Fujiwara M."/>
            <person name="Mori M."/>
            <person name="Tomita M."/>
            <person name="Arakawa K."/>
        </authorList>
    </citation>
    <scope>NUCLEOTIDE SEQUENCE [LARGE SCALE GENOMIC DNA]</scope>
</reference>
<keyword evidence="3" id="KW-1185">Reference proteome</keyword>
<dbReference type="EMBL" id="BGPR01009833">
    <property type="protein sequence ID" value="GBN42582.1"/>
    <property type="molecule type" value="Genomic_DNA"/>
</dbReference>
<gene>
    <name evidence="2" type="ORF">AVEN_131508_1</name>
    <name evidence="1" type="ORF">AVEN_88_1</name>
</gene>
<comment type="caution">
    <text evidence="1">The sequence shown here is derived from an EMBL/GenBank/DDBJ whole genome shotgun (WGS) entry which is preliminary data.</text>
</comment>
<organism evidence="1 3">
    <name type="scientific">Araneus ventricosus</name>
    <name type="common">Orbweaver spider</name>
    <name type="synonym">Epeira ventricosa</name>
    <dbReference type="NCBI Taxonomy" id="182803"/>
    <lineage>
        <taxon>Eukaryota</taxon>
        <taxon>Metazoa</taxon>
        <taxon>Ecdysozoa</taxon>
        <taxon>Arthropoda</taxon>
        <taxon>Chelicerata</taxon>
        <taxon>Arachnida</taxon>
        <taxon>Araneae</taxon>
        <taxon>Araneomorphae</taxon>
        <taxon>Entelegynae</taxon>
        <taxon>Araneoidea</taxon>
        <taxon>Araneidae</taxon>
        <taxon>Araneus</taxon>
    </lineage>
</organism>
<dbReference type="EMBL" id="BGPR01009834">
    <property type="protein sequence ID" value="GBN42592.1"/>
    <property type="molecule type" value="Genomic_DNA"/>
</dbReference>
<evidence type="ECO:0000313" key="3">
    <source>
        <dbReference type="Proteomes" id="UP000499080"/>
    </source>
</evidence>
<evidence type="ECO:0000313" key="2">
    <source>
        <dbReference type="EMBL" id="GBN42592.1"/>
    </source>
</evidence>
<accession>A0A4Y2NV27</accession>
<proteinExistence type="predicted"/>
<dbReference type="Proteomes" id="UP000499080">
    <property type="component" value="Unassembled WGS sequence"/>
</dbReference>
<sequence>MQVDAAKKYGLSQSTIVTFLKKRKQIKKSVNSNEINPQRKRLKVATSENIVAAVDSILTNIENNVEEPFKTVNVKEACDNIGGKLRKKQFVIVGKKRTFVSWRISKLIMTKIPKMEMFQMLKNVWFEPSNVFNST</sequence>
<protein>
    <recommendedName>
        <fullName evidence="4">HTH psq-type domain-containing protein</fullName>
    </recommendedName>
</protein>
<evidence type="ECO:0008006" key="4">
    <source>
        <dbReference type="Google" id="ProtNLM"/>
    </source>
</evidence>
<evidence type="ECO:0000313" key="1">
    <source>
        <dbReference type="EMBL" id="GBN42582.1"/>
    </source>
</evidence>